<keyword evidence="13" id="KW-1185">Reference proteome</keyword>
<comment type="similarity">
    <text evidence="3">Belongs to the BPG-independent phosphoglycerate mutase family.</text>
</comment>
<dbReference type="FunFam" id="3.40.1450.10:FF:000002">
    <property type="entry name" value="2,3-bisphosphoglycerate-independent phosphoglycerate mutase"/>
    <property type="match status" value="1"/>
</dbReference>
<evidence type="ECO:0000256" key="8">
    <source>
        <dbReference type="ARBA" id="ARBA00023211"/>
    </source>
</evidence>
<keyword evidence="10" id="KW-0732">Signal</keyword>
<dbReference type="InterPro" id="IPR001611">
    <property type="entry name" value="Leu-rich_rpt"/>
</dbReference>
<keyword evidence="7" id="KW-0324">Glycolysis</keyword>
<feature type="chain" id="PRO_5040393603" description="phosphoglycerate mutase (2,3-diphosphoglycerate-independent)" evidence="10">
    <location>
        <begin position="21"/>
        <end position="657"/>
    </location>
</feature>
<dbReference type="Pfam" id="PF00560">
    <property type="entry name" value="LRR_1"/>
    <property type="match status" value="1"/>
</dbReference>
<evidence type="ECO:0000259" key="11">
    <source>
        <dbReference type="Pfam" id="PF06415"/>
    </source>
</evidence>
<evidence type="ECO:0000256" key="6">
    <source>
        <dbReference type="ARBA" id="ARBA00022737"/>
    </source>
</evidence>
<dbReference type="Gene3D" id="3.80.10.10">
    <property type="entry name" value="Ribonuclease Inhibitor"/>
    <property type="match status" value="2"/>
</dbReference>
<dbReference type="InterPro" id="IPR036646">
    <property type="entry name" value="PGAM_B_sf"/>
</dbReference>
<evidence type="ECO:0000256" key="9">
    <source>
        <dbReference type="ARBA" id="ARBA00023235"/>
    </source>
</evidence>
<dbReference type="InterPro" id="IPR032675">
    <property type="entry name" value="LRR_dom_sf"/>
</dbReference>
<dbReference type="InterPro" id="IPR011258">
    <property type="entry name" value="BPG-indep_PGM_N"/>
</dbReference>
<gene>
    <name evidence="12" type="ORF">DEBURN_LOCUS6022</name>
</gene>
<dbReference type="GO" id="GO:0006007">
    <property type="term" value="P:glucose catabolic process"/>
    <property type="evidence" value="ECO:0007669"/>
    <property type="project" value="InterPro"/>
</dbReference>
<keyword evidence="8" id="KW-0464">Manganese</keyword>
<evidence type="ECO:0000256" key="3">
    <source>
        <dbReference type="ARBA" id="ARBA00008819"/>
    </source>
</evidence>
<keyword evidence="5" id="KW-0479">Metal-binding</keyword>
<comment type="pathway">
    <text evidence="2">Carbohydrate degradation; glycolysis; pyruvate from D-glyceraldehyde 3-phosphate: step 3/5.</text>
</comment>
<evidence type="ECO:0000256" key="7">
    <source>
        <dbReference type="ARBA" id="ARBA00023152"/>
    </source>
</evidence>
<dbReference type="InterPro" id="IPR005995">
    <property type="entry name" value="Pgm_bpd_ind"/>
</dbReference>
<evidence type="ECO:0000256" key="1">
    <source>
        <dbReference type="ARBA" id="ARBA00001936"/>
    </source>
</evidence>
<dbReference type="GO" id="GO:0004619">
    <property type="term" value="F:phosphoglycerate mutase activity"/>
    <property type="evidence" value="ECO:0007669"/>
    <property type="project" value="UniProtKB-EC"/>
</dbReference>
<dbReference type="EC" id="5.4.2.12" evidence="4"/>
<dbReference type="SUPFAM" id="SSF64158">
    <property type="entry name" value="2,3-Bisphosphoglycerate-independent phosphoglycerate mutase, substrate-binding domain"/>
    <property type="match status" value="1"/>
</dbReference>
<dbReference type="SUPFAM" id="SSF52058">
    <property type="entry name" value="L domain-like"/>
    <property type="match status" value="1"/>
</dbReference>
<dbReference type="OrthoDB" id="1886626at2759"/>
<dbReference type="GO" id="GO:0006096">
    <property type="term" value="P:glycolytic process"/>
    <property type="evidence" value="ECO:0007669"/>
    <property type="project" value="UniProtKB-KW"/>
</dbReference>
<reference evidence="12" key="1">
    <citation type="submission" date="2021-06" db="EMBL/GenBank/DDBJ databases">
        <authorList>
            <person name="Kallberg Y."/>
            <person name="Tangrot J."/>
            <person name="Rosling A."/>
        </authorList>
    </citation>
    <scope>NUCLEOTIDE SEQUENCE</scope>
    <source>
        <strain evidence="12">AZ414A</strain>
    </source>
</reference>
<keyword evidence="9" id="KW-0413">Isomerase</keyword>
<accession>A0A9N9AFE8</accession>
<dbReference type="InterPro" id="IPR017850">
    <property type="entry name" value="Alkaline_phosphatase_core_sf"/>
</dbReference>
<feature type="signal peptide" evidence="10">
    <location>
        <begin position="1"/>
        <end position="20"/>
    </location>
</feature>
<dbReference type="PANTHER" id="PTHR31637:SF0">
    <property type="entry name" value="2,3-BISPHOSPHOGLYCERATE-INDEPENDENT PHOSPHOGLYCERATE MUTASE"/>
    <property type="match status" value="1"/>
</dbReference>
<name>A0A9N9AFE8_9GLOM</name>
<comment type="caution">
    <text evidence="12">The sequence shown here is derived from an EMBL/GenBank/DDBJ whole genome shotgun (WGS) entry which is preliminary data.</text>
</comment>
<proteinExistence type="inferred from homology"/>
<keyword evidence="6" id="KW-0677">Repeat</keyword>
<dbReference type="FunFam" id="3.80.10.10:FF:000383">
    <property type="entry name" value="Leucine-rich repeat receptor protein kinase EMS1"/>
    <property type="match status" value="1"/>
</dbReference>
<dbReference type="Gene3D" id="3.40.1450.10">
    <property type="entry name" value="BPG-independent phosphoglycerate mutase, domain B"/>
    <property type="match status" value="1"/>
</dbReference>
<sequence>MGYCSHIFVVLEFLATRLMGNQFFSSIIEVVEKVEKYDYNDNYNNDNEEAKFKNVKTLRTSYNSNNNLRIKSNIGEVGFADDNGIPVYSPRYPSDPLTIEEQSNIVFVDPKTRNNKNKNFKGQNMLFDNSINHIDHICLTLLSAANNNPKEFSCDTCLDDPNVFYNVSSFCALKSIWRNSDNQTYLEKQLRWMSDIDFCSWSNVKCEVIIGNGSYPTGKIPDEIFQLPNLVELKFISTNLSSSLPDTFDQMKLLKTLTIESSPNIVNFPQSLSNLLLTILSWNKFQDSLPSSSLNNSNFQKSLETFDLRNNNFTGDLPESIFQFSSIKFIYFSNNKFTGNIPNTFSKSSKLKELFLDNNNLSGEIPANLGLLELERLELSGNKLEGTVPDNICERTYVDCELGSNNNLTSSSKSCLICLDGWGISKNENPQVDAIRHAKTPVMSNFEEEFPYAVLKAHGLAVGLPKGLMGNSEVGHLNIGAGRIVYQDIVRINLAVEKKEFGKFENIAKCFKHAKETNGRIHFLGLVSDGGVHSHINHLIHLLETAKDFEIPKAFVHFFADGRDTNPRSSNKYLEQLQKAIADLNYGQISTIMGRYYAMDRDKRWERIKIAVDALTLGIGEKSQDPLNTIHERFSNDETDEFLKPIIVSEEGLIKGE</sequence>
<evidence type="ECO:0000313" key="12">
    <source>
        <dbReference type="EMBL" id="CAG8528521.1"/>
    </source>
</evidence>
<feature type="domain" description="BPG-independent PGAM N-terminal" evidence="11">
    <location>
        <begin position="492"/>
        <end position="651"/>
    </location>
</feature>
<dbReference type="GO" id="GO:0005737">
    <property type="term" value="C:cytoplasm"/>
    <property type="evidence" value="ECO:0007669"/>
    <property type="project" value="InterPro"/>
</dbReference>
<evidence type="ECO:0000256" key="2">
    <source>
        <dbReference type="ARBA" id="ARBA00004798"/>
    </source>
</evidence>
<dbReference type="GO" id="GO:0030145">
    <property type="term" value="F:manganese ion binding"/>
    <property type="evidence" value="ECO:0007669"/>
    <property type="project" value="InterPro"/>
</dbReference>
<organism evidence="12 13">
    <name type="scientific">Diversispora eburnea</name>
    <dbReference type="NCBI Taxonomy" id="1213867"/>
    <lineage>
        <taxon>Eukaryota</taxon>
        <taxon>Fungi</taxon>
        <taxon>Fungi incertae sedis</taxon>
        <taxon>Mucoromycota</taxon>
        <taxon>Glomeromycotina</taxon>
        <taxon>Glomeromycetes</taxon>
        <taxon>Diversisporales</taxon>
        <taxon>Diversisporaceae</taxon>
        <taxon>Diversispora</taxon>
    </lineage>
</organism>
<dbReference type="Proteomes" id="UP000789706">
    <property type="component" value="Unassembled WGS sequence"/>
</dbReference>
<protein>
    <recommendedName>
        <fullName evidence="4">phosphoglycerate mutase (2,3-diphosphoglycerate-independent)</fullName>
        <ecNumber evidence="4">5.4.2.12</ecNumber>
    </recommendedName>
</protein>
<evidence type="ECO:0000256" key="5">
    <source>
        <dbReference type="ARBA" id="ARBA00022723"/>
    </source>
</evidence>
<evidence type="ECO:0000256" key="10">
    <source>
        <dbReference type="SAM" id="SignalP"/>
    </source>
</evidence>
<dbReference type="Pfam" id="PF06415">
    <property type="entry name" value="iPGM_N"/>
    <property type="match status" value="1"/>
</dbReference>
<dbReference type="Pfam" id="PF13855">
    <property type="entry name" value="LRR_8"/>
    <property type="match status" value="1"/>
</dbReference>
<dbReference type="SUPFAM" id="SSF53649">
    <property type="entry name" value="Alkaline phosphatase-like"/>
    <property type="match status" value="1"/>
</dbReference>
<evidence type="ECO:0000313" key="13">
    <source>
        <dbReference type="Proteomes" id="UP000789706"/>
    </source>
</evidence>
<dbReference type="PANTHER" id="PTHR31637">
    <property type="entry name" value="2,3-BISPHOSPHOGLYCERATE-INDEPENDENT PHOSPHOGLYCERATE MUTASE"/>
    <property type="match status" value="1"/>
</dbReference>
<dbReference type="EMBL" id="CAJVPK010000581">
    <property type="protein sequence ID" value="CAG8528521.1"/>
    <property type="molecule type" value="Genomic_DNA"/>
</dbReference>
<comment type="cofactor">
    <cofactor evidence="1">
        <name>Mn(2+)</name>
        <dbReference type="ChEBI" id="CHEBI:29035"/>
    </cofactor>
</comment>
<dbReference type="AlphaFoldDB" id="A0A9N9AFE8"/>
<evidence type="ECO:0000256" key="4">
    <source>
        <dbReference type="ARBA" id="ARBA00012026"/>
    </source>
</evidence>